<dbReference type="InterPro" id="IPR052600">
    <property type="entry name" value="Nuc_rcpt_coact/corep"/>
</dbReference>
<dbReference type="InterPro" id="IPR012677">
    <property type="entry name" value="Nucleotide-bd_a/b_plait_sf"/>
</dbReference>
<dbReference type="GO" id="GO:0009966">
    <property type="term" value="P:regulation of signal transduction"/>
    <property type="evidence" value="ECO:0007669"/>
    <property type="project" value="TreeGrafter"/>
</dbReference>
<reference evidence="3 4" key="1">
    <citation type="submission" date="2019-01" db="EMBL/GenBank/DDBJ databases">
        <title>Draft Genome and Complete Hox-Cluster Characterization of the Sterlet Sturgeon (Acipenser ruthenus).</title>
        <authorList>
            <person name="Wei Q."/>
        </authorList>
    </citation>
    <scope>NUCLEOTIDE SEQUENCE [LARGE SCALE GENOMIC DNA]</scope>
    <source>
        <strain evidence="3">WHYD16114868_AA</strain>
        <tissue evidence="3">Blood</tissue>
    </source>
</reference>
<gene>
    <name evidence="3" type="ORF">EOD39_16493</name>
</gene>
<dbReference type="GO" id="GO:0005654">
    <property type="term" value="C:nucleoplasm"/>
    <property type="evidence" value="ECO:0007669"/>
    <property type="project" value="TreeGrafter"/>
</dbReference>
<dbReference type="AlphaFoldDB" id="A0A444V5Q4"/>
<dbReference type="Pfam" id="PF00076">
    <property type="entry name" value="RRM_1"/>
    <property type="match status" value="1"/>
</dbReference>
<sequence>MSRRKSRSGSPSHHTTNSNDPRDLERRIFVGNLPTNLMERKDLQELFMKYGKINVVPKRTNAEPPLPAWMKPLPCTLKP</sequence>
<name>A0A444V5Q4_ACIRT</name>
<feature type="domain" description="RRM" evidence="2">
    <location>
        <begin position="28"/>
        <end position="57"/>
    </location>
</feature>
<dbReference type="InterPro" id="IPR000504">
    <property type="entry name" value="RRM_dom"/>
</dbReference>
<evidence type="ECO:0000313" key="4">
    <source>
        <dbReference type="Proteomes" id="UP000289886"/>
    </source>
</evidence>
<dbReference type="InterPro" id="IPR035979">
    <property type="entry name" value="RBD_domain_sf"/>
</dbReference>
<proteinExistence type="predicted"/>
<dbReference type="Proteomes" id="UP000289886">
    <property type="component" value="Unassembled WGS sequence"/>
</dbReference>
<comment type="caution">
    <text evidence="3">The sequence shown here is derived from an EMBL/GenBank/DDBJ whole genome shotgun (WGS) entry which is preliminary data.</text>
</comment>
<evidence type="ECO:0000256" key="1">
    <source>
        <dbReference type="SAM" id="MobiDB-lite"/>
    </source>
</evidence>
<keyword evidence="4" id="KW-1185">Reference proteome</keyword>
<feature type="compositionally biased region" description="Polar residues" evidence="1">
    <location>
        <begin position="8"/>
        <end position="19"/>
    </location>
</feature>
<dbReference type="SUPFAM" id="SSF54928">
    <property type="entry name" value="RNA-binding domain, RBD"/>
    <property type="match status" value="1"/>
</dbReference>
<protein>
    <submittedName>
        <fullName evidence="3">RNA-binding Raly-like protein</fullName>
    </submittedName>
</protein>
<dbReference type="PANTHER" id="PTHR23295">
    <property type="entry name" value="NUCLEAR RECEPTOR COACTIVATOR 5-RELATED"/>
    <property type="match status" value="1"/>
</dbReference>
<dbReference type="GO" id="GO:0003723">
    <property type="term" value="F:RNA binding"/>
    <property type="evidence" value="ECO:0007669"/>
    <property type="project" value="InterPro"/>
</dbReference>
<dbReference type="PANTHER" id="PTHR23295:SF3">
    <property type="entry name" value="NUCLEAR RECEPTOR COACTIVATOR 5"/>
    <property type="match status" value="1"/>
</dbReference>
<feature type="region of interest" description="Disordered" evidence="1">
    <location>
        <begin position="1"/>
        <end position="26"/>
    </location>
</feature>
<accession>A0A444V5Q4</accession>
<dbReference type="Gene3D" id="3.30.70.330">
    <property type="match status" value="1"/>
</dbReference>
<organism evidence="3 4">
    <name type="scientific">Acipenser ruthenus</name>
    <name type="common">Sterlet sturgeon</name>
    <dbReference type="NCBI Taxonomy" id="7906"/>
    <lineage>
        <taxon>Eukaryota</taxon>
        <taxon>Metazoa</taxon>
        <taxon>Chordata</taxon>
        <taxon>Craniata</taxon>
        <taxon>Vertebrata</taxon>
        <taxon>Euteleostomi</taxon>
        <taxon>Actinopterygii</taxon>
        <taxon>Chondrostei</taxon>
        <taxon>Acipenseriformes</taxon>
        <taxon>Acipenseridae</taxon>
        <taxon>Acipenser</taxon>
    </lineage>
</organism>
<dbReference type="EMBL" id="SCEB01002117">
    <property type="protein sequence ID" value="RXM95763.1"/>
    <property type="molecule type" value="Genomic_DNA"/>
</dbReference>
<evidence type="ECO:0000259" key="2">
    <source>
        <dbReference type="Pfam" id="PF00076"/>
    </source>
</evidence>
<evidence type="ECO:0000313" key="3">
    <source>
        <dbReference type="EMBL" id="RXM95763.1"/>
    </source>
</evidence>